<name>A0A1Q9BT83_SYMMI</name>
<proteinExistence type="predicted"/>
<evidence type="ECO:0000313" key="1">
    <source>
        <dbReference type="EMBL" id="OLP73862.1"/>
    </source>
</evidence>
<keyword evidence="2" id="KW-1185">Reference proteome</keyword>
<gene>
    <name evidence="1" type="ORF">AK812_SmicGene46759</name>
</gene>
<accession>A0A1Q9BT83</accession>
<evidence type="ECO:0000313" key="2">
    <source>
        <dbReference type="Proteomes" id="UP000186817"/>
    </source>
</evidence>
<organism evidence="1 2">
    <name type="scientific">Symbiodinium microadriaticum</name>
    <name type="common">Dinoflagellate</name>
    <name type="synonym">Zooxanthella microadriatica</name>
    <dbReference type="NCBI Taxonomy" id="2951"/>
    <lineage>
        <taxon>Eukaryota</taxon>
        <taxon>Sar</taxon>
        <taxon>Alveolata</taxon>
        <taxon>Dinophyceae</taxon>
        <taxon>Suessiales</taxon>
        <taxon>Symbiodiniaceae</taxon>
        <taxon>Symbiodinium</taxon>
    </lineage>
</organism>
<feature type="non-terminal residue" evidence="1">
    <location>
        <position position="76"/>
    </location>
</feature>
<sequence length="76" mass="8877">MRSRIKMIQLCSFSEDRLQDELDNELLDAVGSGDLTVTALIDYGYLDMLVDYDQLDSFWEDFLKDYPLHPVAVERE</sequence>
<dbReference type="Proteomes" id="UP000186817">
    <property type="component" value="Unassembled WGS sequence"/>
</dbReference>
<reference evidence="1 2" key="1">
    <citation type="submission" date="2016-02" db="EMBL/GenBank/DDBJ databases">
        <title>Genome analysis of coral dinoflagellate symbionts highlights evolutionary adaptations to a symbiotic lifestyle.</title>
        <authorList>
            <person name="Aranda M."/>
            <person name="Li Y."/>
            <person name="Liew Y.J."/>
            <person name="Baumgarten S."/>
            <person name="Simakov O."/>
            <person name="Wilson M."/>
            <person name="Piel J."/>
            <person name="Ashoor H."/>
            <person name="Bougouffa S."/>
            <person name="Bajic V.B."/>
            <person name="Ryu T."/>
            <person name="Ravasi T."/>
            <person name="Bayer T."/>
            <person name="Micklem G."/>
            <person name="Kim H."/>
            <person name="Bhak J."/>
            <person name="Lajeunesse T.C."/>
            <person name="Voolstra C.R."/>
        </authorList>
    </citation>
    <scope>NUCLEOTIDE SEQUENCE [LARGE SCALE GENOMIC DNA]</scope>
    <source>
        <strain evidence="1 2">CCMP2467</strain>
    </source>
</reference>
<dbReference type="EMBL" id="LSRX01004630">
    <property type="protein sequence ID" value="OLP73862.1"/>
    <property type="molecule type" value="Genomic_DNA"/>
</dbReference>
<dbReference type="AlphaFoldDB" id="A0A1Q9BT83"/>
<comment type="caution">
    <text evidence="1">The sequence shown here is derived from an EMBL/GenBank/DDBJ whole genome shotgun (WGS) entry which is preliminary data.</text>
</comment>
<protein>
    <submittedName>
        <fullName evidence="1">Uncharacterized protein</fullName>
    </submittedName>
</protein>